<dbReference type="Pfam" id="PF01936">
    <property type="entry name" value="NYN"/>
    <property type="match status" value="1"/>
</dbReference>
<dbReference type="PANTHER" id="PTHR35811:SF1">
    <property type="entry name" value="HTH OST-TYPE DOMAIN-CONTAINING PROTEIN"/>
    <property type="match status" value="1"/>
</dbReference>
<reference evidence="4" key="1">
    <citation type="submission" date="2016-10" db="EMBL/GenBank/DDBJ databases">
        <authorList>
            <person name="Varghese N."/>
            <person name="Submissions S."/>
        </authorList>
    </citation>
    <scope>NUCLEOTIDE SEQUENCE [LARGE SCALE GENOMIC DNA]</scope>
    <source>
        <strain evidence="4">DSM 22126</strain>
    </source>
</reference>
<feature type="region of interest" description="Disordered" evidence="1">
    <location>
        <begin position="188"/>
        <end position="276"/>
    </location>
</feature>
<dbReference type="Proteomes" id="UP000185663">
    <property type="component" value="Chromosome I"/>
</dbReference>
<proteinExistence type="predicted"/>
<dbReference type="STRING" id="545619.SAMN04489860_0309"/>
<dbReference type="GO" id="GO:0004540">
    <property type="term" value="F:RNA nuclease activity"/>
    <property type="evidence" value="ECO:0007669"/>
    <property type="project" value="InterPro"/>
</dbReference>
<dbReference type="PANTHER" id="PTHR35811">
    <property type="entry name" value="SLR1870 PROTEIN"/>
    <property type="match status" value="1"/>
</dbReference>
<accession>A0A1H1MQQ5</accession>
<dbReference type="eggNOG" id="COG1432">
    <property type="taxonomic scope" value="Bacteria"/>
</dbReference>
<feature type="compositionally biased region" description="Low complexity" evidence="1">
    <location>
        <begin position="215"/>
        <end position="238"/>
    </location>
</feature>
<dbReference type="EMBL" id="LT629776">
    <property type="protein sequence ID" value="SDR89066.1"/>
    <property type="molecule type" value="Genomic_DNA"/>
</dbReference>
<evidence type="ECO:0000256" key="1">
    <source>
        <dbReference type="SAM" id="MobiDB-lite"/>
    </source>
</evidence>
<dbReference type="Gene3D" id="3.40.50.1010">
    <property type="entry name" value="5'-nuclease"/>
    <property type="match status" value="1"/>
</dbReference>
<name>A0A1H1MQQ5_9CELL</name>
<evidence type="ECO:0000313" key="3">
    <source>
        <dbReference type="EMBL" id="SDR89066.1"/>
    </source>
</evidence>
<evidence type="ECO:0000313" key="4">
    <source>
        <dbReference type="Proteomes" id="UP000185663"/>
    </source>
</evidence>
<evidence type="ECO:0000259" key="2">
    <source>
        <dbReference type="Pfam" id="PF01936"/>
    </source>
</evidence>
<keyword evidence="4" id="KW-1185">Reference proteome</keyword>
<gene>
    <name evidence="3" type="ORF">SAMN04489860_0309</name>
</gene>
<feature type="compositionally biased region" description="Low complexity" evidence="1">
    <location>
        <begin position="260"/>
        <end position="276"/>
    </location>
</feature>
<organism evidence="3 4">
    <name type="scientific">Paraoerskovia marina</name>
    <dbReference type="NCBI Taxonomy" id="545619"/>
    <lineage>
        <taxon>Bacteria</taxon>
        <taxon>Bacillati</taxon>
        <taxon>Actinomycetota</taxon>
        <taxon>Actinomycetes</taxon>
        <taxon>Micrococcales</taxon>
        <taxon>Cellulomonadaceae</taxon>
        <taxon>Paraoerskovia</taxon>
    </lineage>
</organism>
<feature type="domain" description="NYN" evidence="2">
    <location>
        <begin position="22"/>
        <end position="177"/>
    </location>
</feature>
<dbReference type="AlphaFoldDB" id="A0A1H1MQQ5"/>
<sequence length="488" mass="51374">MMGRVTTTSETPRPIEPGRILRAAMFVDFDNVYIGLRRLDPVAAEAFATDPAHWLSELESGSDDDGEFTRRFLVRSCYLNPSVFSQFRPNFTRAGFQVVDCPSLTQQGKSSADINLVLDAVDALAAATRYEEIVIVSADADFTPLALRCRADDRRVTIITASPAASAYRAVADTVITADDLAELVTSTTSVLPELPPAPKDEQSKGRGRSGRGRGSASSTASGSSSTSASESGSGSSAHARNNRTARAKDVTKTPKPEAEAPAAAPVPEEAPEPLLLPFSPARSAVLKRVRAADRPLTLGAVAQVAQKADPGLPDSNWGGTGGFTAWLAQDVPEVGVSSRPPGHVWDPARFDEADLPGAADDIDPSALQRQVVAVTDVPGLSRENYRALLTTLADDIAEHPFERPTTARRVRDACQEAGAPVGRSTVNFVISAILYAGAELSKAPSAADLADAYAQNVVGLCQGARMELGTSDIAALRAWVGGGLLEA</sequence>
<protein>
    <submittedName>
        <fullName evidence="3">Uncharacterized conserved protein, LabA/DUF88 family</fullName>
    </submittedName>
</protein>
<feature type="compositionally biased region" description="Basic and acidic residues" evidence="1">
    <location>
        <begin position="247"/>
        <end position="259"/>
    </location>
</feature>
<dbReference type="InterPro" id="IPR021139">
    <property type="entry name" value="NYN"/>
</dbReference>